<dbReference type="InterPro" id="IPR003653">
    <property type="entry name" value="Peptidase_C48_C"/>
</dbReference>
<dbReference type="PANTHER" id="PTHR34835">
    <property type="entry name" value="OS07G0283600 PROTEIN-RELATED"/>
    <property type="match status" value="1"/>
</dbReference>
<comment type="similarity">
    <text evidence="1">Belongs to the peptidase C48 family.</text>
</comment>
<dbReference type="RefSeq" id="XP_056689174.1">
    <property type="nucleotide sequence ID" value="XM_056833196.1"/>
</dbReference>
<proteinExistence type="inferred from homology"/>
<evidence type="ECO:0000256" key="2">
    <source>
        <dbReference type="ARBA" id="ARBA00022670"/>
    </source>
</evidence>
<keyword evidence="3" id="KW-0378">Hydrolase</keyword>
<accession>A0ABM3R0N5</accession>
<feature type="region of interest" description="Disordered" evidence="4">
    <location>
        <begin position="1"/>
        <end position="20"/>
    </location>
</feature>
<reference evidence="7" key="2">
    <citation type="submission" date="2025-08" db="UniProtKB">
        <authorList>
            <consortium name="RefSeq"/>
        </authorList>
    </citation>
    <scope>IDENTIFICATION</scope>
    <source>
        <tissue evidence="7">Leaf</tissue>
    </source>
</reference>
<name>A0ABM3R0N5_SPIOL</name>
<sequence>MAKRNLDAKDLKENGEKRMRTIDSEGGSFKQKFERKEAKEGHTAVPNVRCCPEKILALTICLSEVQQQWVKEFGFEYLMHMDNFQVNRKLAYWLVSRFDPDKCKLKLRDDVSVDIFADDISWILGIPNDVLTVPIKCKDKESYKKELKIYRTKGGIDNTKVLSKFNNDMQKKEFQKLFLLYTLGNFLCPSQSNMISPQLLKTVLSIEDPAKYNWAQFVLDHLVVAIKKFKASVSKHKCNSTRKAGGFGGCIVFLLIYYLDRLDIKKSICWDNRARIAAWDRESMKEAIKADWDEKNGFGSGKLLCLNRFQYGSAHPTEPDRPLFKDVGMQNPLPLLTPKVKLTDLRYRNRARIMIDKKLEKVKQDANDQEILEQDVVKNVCQEQVDEEEYVVCAGKEDGNVKKINKDCDNLHDVGAIKGEVDTSIIVRKKIMATMSNKDYKILQYLRSHKKTKDEDIVAMFGVNHGKPLYYITKEEINSCLQVLKHVNSPVVKTFMFLLNIEWNKERVVKGGKYAFDPDVSALALKGGNFIDELRNDKSVNTFIQELAILGVFIKECQHIIMPVAYDHHWFAYYFDLQRKKTYLLDSFYKLDSSYHMQVKTKLLEAMQLVLSHVNSDWSEDISYWECMQAKVPIQKNNHDCGIYMLVAIDLWPHYETELNYFLEDTKCVREQLSLTIVKSDYNLRKEDILESAEHHERD</sequence>
<keyword evidence="2" id="KW-0645">Protease</keyword>
<evidence type="ECO:0000313" key="7">
    <source>
        <dbReference type="RefSeq" id="XP_056689174.1"/>
    </source>
</evidence>
<dbReference type="InterPro" id="IPR038765">
    <property type="entry name" value="Papain-like_cys_pep_sf"/>
</dbReference>
<dbReference type="Pfam" id="PF02902">
    <property type="entry name" value="Peptidase_C48"/>
    <property type="match status" value="1"/>
</dbReference>
<dbReference type="Proteomes" id="UP000813463">
    <property type="component" value="Chromosome 6"/>
</dbReference>
<dbReference type="PANTHER" id="PTHR34835:SF34">
    <property type="entry name" value="OS08G0555500 PROTEIN"/>
    <property type="match status" value="1"/>
</dbReference>
<dbReference type="PROSITE" id="PS50600">
    <property type="entry name" value="ULP_PROTEASE"/>
    <property type="match status" value="1"/>
</dbReference>
<evidence type="ECO:0000256" key="1">
    <source>
        <dbReference type="ARBA" id="ARBA00005234"/>
    </source>
</evidence>
<protein>
    <submittedName>
        <fullName evidence="7">Uncharacterized protein isoform X1</fullName>
    </submittedName>
</protein>
<evidence type="ECO:0000259" key="5">
    <source>
        <dbReference type="PROSITE" id="PS50600"/>
    </source>
</evidence>
<evidence type="ECO:0000256" key="3">
    <source>
        <dbReference type="ARBA" id="ARBA00022801"/>
    </source>
</evidence>
<evidence type="ECO:0000313" key="6">
    <source>
        <dbReference type="Proteomes" id="UP000813463"/>
    </source>
</evidence>
<keyword evidence="6" id="KW-1185">Reference proteome</keyword>
<feature type="domain" description="Ubiquitin-like protease family profile" evidence="5">
    <location>
        <begin position="433"/>
        <end position="652"/>
    </location>
</feature>
<reference evidence="6" key="1">
    <citation type="journal article" date="2021" name="Nat. Commun.">
        <title>Genomic analyses provide insights into spinach domestication and the genetic basis of agronomic traits.</title>
        <authorList>
            <person name="Cai X."/>
            <person name="Sun X."/>
            <person name="Xu C."/>
            <person name="Sun H."/>
            <person name="Wang X."/>
            <person name="Ge C."/>
            <person name="Zhang Z."/>
            <person name="Wang Q."/>
            <person name="Fei Z."/>
            <person name="Jiao C."/>
            <person name="Wang Q."/>
        </authorList>
    </citation>
    <scope>NUCLEOTIDE SEQUENCE [LARGE SCALE GENOMIC DNA]</scope>
    <source>
        <strain evidence="6">cv. Varoflay</strain>
    </source>
</reference>
<dbReference type="Gene3D" id="3.40.395.10">
    <property type="entry name" value="Adenoviral Proteinase, Chain A"/>
    <property type="match status" value="1"/>
</dbReference>
<gene>
    <name evidence="7" type="primary">LOC110791830</name>
</gene>
<dbReference type="SUPFAM" id="SSF54001">
    <property type="entry name" value="Cysteine proteinases"/>
    <property type="match status" value="1"/>
</dbReference>
<dbReference type="GeneID" id="110791830"/>
<evidence type="ECO:0000256" key="4">
    <source>
        <dbReference type="SAM" id="MobiDB-lite"/>
    </source>
</evidence>
<organism evidence="6 7">
    <name type="scientific">Spinacia oleracea</name>
    <name type="common">Spinach</name>
    <dbReference type="NCBI Taxonomy" id="3562"/>
    <lineage>
        <taxon>Eukaryota</taxon>
        <taxon>Viridiplantae</taxon>
        <taxon>Streptophyta</taxon>
        <taxon>Embryophyta</taxon>
        <taxon>Tracheophyta</taxon>
        <taxon>Spermatophyta</taxon>
        <taxon>Magnoliopsida</taxon>
        <taxon>eudicotyledons</taxon>
        <taxon>Gunneridae</taxon>
        <taxon>Pentapetalae</taxon>
        <taxon>Caryophyllales</taxon>
        <taxon>Chenopodiaceae</taxon>
        <taxon>Chenopodioideae</taxon>
        <taxon>Anserineae</taxon>
        <taxon>Spinacia</taxon>
    </lineage>
</organism>